<proteinExistence type="predicted"/>
<name>A0ABW4I9H8_9SPHI</name>
<sequence length="1371" mass="137505">MSKNSFSDKNSMPAVISHTIIPHFNFMKQFYKSLLLLVVVMVFFVGKLTAQTTETFESYTTGGKPTTFTSAGRSFTLSANDCHANGGGTFGIFIPGQSYQDCDGNSHTSTGAGYGVGASCASATACGGASNNFIDNGASTGVNQIYSIKTTNSSLFTIKSIYVFISTDQGSASSTNGGVTFRGKKAGATVFTLANPTLSVNTNGFTFINFVAAGYGSANIDQLEIQGGAEVNYLALDNFTWDVAAVAVPTFANLNNDVVAWAGVNSTVGLDEASNATISDAEFDALNSGNGNYSGATLTVQRSSTTLSSDVFGFNTTTGALFTVSGANLQSGGLTFATFTNTGGVLTITFTSSGTTATSALVNNIIRRITYRNDTPSGDATIRFTFSHGSSNTTADVAVTSNTIYITNTTDTGVINLSDGVSFSEAVAIAAADATGSQTLVFTSAFSTTVALAGSLTINESLTLNTDAASGMTINGGTTITLGSGTTLTLTGASGTVTIAATLGGSGSLIKEGNGTLVLSSVSNEANMSGGITVNAGTLQITSDDQLSSGTLTLNGGTLTNGTAAFTIDNTIVIGSAGGTFNIGGGSGATQVVLSGVVSGSGTLTKSGTSILELSGNNTYTGSTNVTAGTVVVSQANALGTTAGATTVSAGATVRLAGGLTVAEFFNIAGTGKSVSAVNYGALHLTGGTTTLSGPVMFTGNADISAASGATLTLSGALAGNYTLNKTDAGTLILSNTSNAAGMLGGATVTAGTLSVTSADQLPAGTLTLDGGTLLAGTGTSITFDNAVVIGSSGGTINPGTGTTQLNGAVSGNGTLTKLASGSLYLNTANTFSGGLKVSAGFVAAFNSPLALGTGLITLENGTQLGFATITNGTVPNNIQLNGNATILNGTLAYTIVTLSGVISESGGSRNLTINANNGTNSSITLGGANTYTGTTTIGSGTVGITNASNISAGAIILNGINTIFKITGSGVTLNHNITLSNSATINNANAVTLSGVISGANALTKSGVGTLTLSGTNTYSGSTTVTAGTLAVNSSLGSTTALTVASGATLGGSGSIFANASNNTVTVNNGGALAPGNSPGKLTINGNLTMASGSTFSAEIAGTTAGTNYDQVEVSGNVDITGATLVATHSYTPGNTDVYTIINKTGSGAITGTFSSLAEGATLTAAGNGKLLKASYIGGTGNDMVLSYQNALPVTLVAFTAKADGNDAKLQWQTASEQNNRGFEIWRKTEGLEFVKIGEVRSTINHGLSTINYLFTDKQPLNGNNYYKLVQVDMDGTATELDVRTVNFGLPTSDIRLFPNPTTDRVTIAFTGSYRSLNVSDAMGKILQTQQLNATQKEITLNLSTYPSGIYFVKLVGDNHVETQKVIKKP</sequence>
<dbReference type="InterPro" id="IPR013425">
    <property type="entry name" value="Autotrns_rpt"/>
</dbReference>
<dbReference type="RefSeq" id="WP_379661265.1">
    <property type="nucleotide sequence ID" value="NZ_JBHUDG010000003.1"/>
</dbReference>
<feature type="domain" description="Secretion system C-terminal sorting" evidence="2">
    <location>
        <begin position="1298"/>
        <end position="1368"/>
    </location>
</feature>
<evidence type="ECO:0000256" key="1">
    <source>
        <dbReference type="ARBA" id="ARBA00022729"/>
    </source>
</evidence>
<keyword evidence="1" id="KW-0732">Signal</keyword>
<dbReference type="NCBIfam" id="TIGR02601">
    <property type="entry name" value="autotrns_rpt"/>
    <property type="match status" value="3"/>
</dbReference>
<evidence type="ECO:0000259" key="2">
    <source>
        <dbReference type="Pfam" id="PF18962"/>
    </source>
</evidence>
<dbReference type="Proteomes" id="UP001597118">
    <property type="component" value="Unassembled WGS sequence"/>
</dbReference>
<dbReference type="Pfam" id="PF12951">
    <property type="entry name" value="PATR"/>
    <property type="match status" value="6"/>
</dbReference>
<dbReference type="NCBIfam" id="TIGR04183">
    <property type="entry name" value="Por_Secre_tail"/>
    <property type="match status" value="1"/>
</dbReference>
<dbReference type="InterPro" id="IPR012332">
    <property type="entry name" value="Autotransporter_pectin_lyase_C"/>
</dbReference>
<dbReference type="Gene3D" id="2.160.20.20">
    <property type="match status" value="2"/>
</dbReference>
<comment type="caution">
    <text evidence="3">The sequence shown here is derived from an EMBL/GenBank/DDBJ whole genome shotgun (WGS) entry which is preliminary data.</text>
</comment>
<evidence type="ECO:0000313" key="4">
    <source>
        <dbReference type="Proteomes" id="UP001597118"/>
    </source>
</evidence>
<gene>
    <name evidence="3" type="ORF">ACFSAH_03270</name>
</gene>
<organism evidence="3 4">
    <name type="scientific">Pseudopedobacter beijingensis</name>
    <dbReference type="NCBI Taxonomy" id="1207056"/>
    <lineage>
        <taxon>Bacteria</taxon>
        <taxon>Pseudomonadati</taxon>
        <taxon>Bacteroidota</taxon>
        <taxon>Sphingobacteriia</taxon>
        <taxon>Sphingobacteriales</taxon>
        <taxon>Sphingobacteriaceae</taxon>
        <taxon>Pseudopedobacter</taxon>
    </lineage>
</organism>
<evidence type="ECO:0000313" key="3">
    <source>
        <dbReference type="EMBL" id="MFD1628880.1"/>
    </source>
</evidence>
<dbReference type="InterPro" id="IPR011050">
    <property type="entry name" value="Pectin_lyase_fold/virulence"/>
</dbReference>
<reference evidence="4" key="1">
    <citation type="journal article" date="2019" name="Int. J. Syst. Evol. Microbiol.">
        <title>The Global Catalogue of Microorganisms (GCM) 10K type strain sequencing project: providing services to taxonomists for standard genome sequencing and annotation.</title>
        <authorList>
            <consortium name="The Broad Institute Genomics Platform"/>
            <consortium name="The Broad Institute Genome Sequencing Center for Infectious Disease"/>
            <person name="Wu L."/>
            <person name="Ma J."/>
        </authorList>
    </citation>
    <scope>NUCLEOTIDE SEQUENCE [LARGE SCALE GENOMIC DNA]</scope>
    <source>
        <strain evidence="4">CCUG 53762</strain>
    </source>
</reference>
<keyword evidence="4" id="KW-1185">Reference proteome</keyword>
<dbReference type="EMBL" id="JBHUDG010000003">
    <property type="protein sequence ID" value="MFD1628880.1"/>
    <property type="molecule type" value="Genomic_DNA"/>
</dbReference>
<accession>A0ABW4I9H8</accession>
<protein>
    <submittedName>
        <fullName evidence="3">Autotransporter-associated beta strand repeat-containing protein</fullName>
    </submittedName>
</protein>
<dbReference type="Pfam" id="PF18962">
    <property type="entry name" value="Por_Secre_tail"/>
    <property type="match status" value="1"/>
</dbReference>
<dbReference type="InterPro" id="IPR026444">
    <property type="entry name" value="Secre_tail"/>
</dbReference>
<dbReference type="SUPFAM" id="SSF51126">
    <property type="entry name" value="Pectin lyase-like"/>
    <property type="match status" value="2"/>
</dbReference>